<dbReference type="Proteomes" id="UP000654345">
    <property type="component" value="Unassembled WGS sequence"/>
</dbReference>
<accession>A0ABQ3UI41</accession>
<organism evidence="3 4">
    <name type="scientific">Ktedonobacter robiniae</name>
    <dbReference type="NCBI Taxonomy" id="2778365"/>
    <lineage>
        <taxon>Bacteria</taxon>
        <taxon>Bacillati</taxon>
        <taxon>Chloroflexota</taxon>
        <taxon>Ktedonobacteria</taxon>
        <taxon>Ktedonobacterales</taxon>
        <taxon>Ktedonobacteraceae</taxon>
        <taxon>Ktedonobacter</taxon>
    </lineage>
</organism>
<dbReference type="RefSeq" id="WP_201369289.1">
    <property type="nucleotide sequence ID" value="NZ_BNJG01000001.1"/>
</dbReference>
<dbReference type="EMBL" id="BNJG01000001">
    <property type="protein sequence ID" value="GHO52373.1"/>
    <property type="molecule type" value="Genomic_DNA"/>
</dbReference>
<evidence type="ECO:0000313" key="3">
    <source>
        <dbReference type="EMBL" id="GHO52373.1"/>
    </source>
</evidence>
<keyword evidence="2" id="KW-0812">Transmembrane</keyword>
<evidence type="ECO:0000256" key="2">
    <source>
        <dbReference type="SAM" id="Phobius"/>
    </source>
</evidence>
<proteinExistence type="predicted"/>
<feature type="region of interest" description="Disordered" evidence="1">
    <location>
        <begin position="1"/>
        <end position="24"/>
    </location>
</feature>
<comment type="caution">
    <text evidence="3">The sequence shown here is derived from an EMBL/GenBank/DDBJ whole genome shotgun (WGS) entry which is preliminary data.</text>
</comment>
<feature type="region of interest" description="Disordered" evidence="1">
    <location>
        <begin position="47"/>
        <end position="73"/>
    </location>
</feature>
<protein>
    <recommendedName>
        <fullName evidence="5">VCBS repeat-containing protein</fullName>
    </recommendedName>
</protein>
<evidence type="ECO:0000256" key="1">
    <source>
        <dbReference type="SAM" id="MobiDB-lite"/>
    </source>
</evidence>
<feature type="transmembrane region" description="Helical" evidence="2">
    <location>
        <begin position="76"/>
        <end position="99"/>
    </location>
</feature>
<name>A0ABQ3UI41_9CHLR</name>
<evidence type="ECO:0000313" key="4">
    <source>
        <dbReference type="Proteomes" id="UP000654345"/>
    </source>
</evidence>
<gene>
    <name evidence="3" type="ORF">KSB_08480</name>
</gene>
<keyword evidence="2" id="KW-1133">Transmembrane helix</keyword>
<sequence>MTYRPVRELPGPPPRPHKKKPKLTSAQFATNGYVLVEDAPSYDPRQVQFMKKKDLQRHEPPRTEDAPEPAPRKGGVLLPIGGGLFIGLLLLMFTINVLLPFWNGLQTQWHFGDSHIAQYDQSGHYFVGEVYRGFVTVYDIPEGHPEKAQTFMLQSATDNAVVVFETRDVNSDGIPDVTVGTEGSPIGVTLYGTKDDRFSKQPPEVTK</sequence>
<evidence type="ECO:0008006" key="5">
    <source>
        <dbReference type="Google" id="ProtNLM"/>
    </source>
</evidence>
<keyword evidence="2" id="KW-0472">Membrane</keyword>
<feature type="compositionally biased region" description="Basic and acidic residues" evidence="1">
    <location>
        <begin position="51"/>
        <end position="65"/>
    </location>
</feature>
<reference evidence="3 4" key="1">
    <citation type="journal article" date="2021" name="Int. J. Syst. Evol. Microbiol.">
        <title>Reticulibacter mediterranei gen. nov., sp. nov., within the new family Reticulibacteraceae fam. nov., and Ktedonospora formicarum gen. nov., sp. nov., Ktedonobacter robiniae sp. nov., Dictyobacter formicarum sp. nov. and Dictyobacter arantiisoli sp. nov., belonging to the class Ktedonobacteria.</title>
        <authorList>
            <person name="Yabe S."/>
            <person name="Zheng Y."/>
            <person name="Wang C.M."/>
            <person name="Sakai Y."/>
            <person name="Abe K."/>
            <person name="Yokota A."/>
            <person name="Donadio S."/>
            <person name="Cavaletti L."/>
            <person name="Monciardini P."/>
        </authorList>
    </citation>
    <scope>NUCLEOTIDE SEQUENCE [LARGE SCALE GENOMIC DNA]</scope>
    <source>
        <strain evidence="3 4">SOSP1-30</strain>
    </source>
</reference>
<keyword evidence="4" id="KW-1185">Reference proteome</keyword>